<name>A0ABR1J169_9AGAR</name>
<keyword evidence="1" id="KW-1133">Transmembrane helix</keyword>
<dbReference type="Gene3D" id="3.40.50.11350">
    <property type="match status" value="1"/>
</dbReference>
<sequence length="474" mass="54450">MIRPTLLSRYPHPRYFQVVFLVILACSTLLLFKIWYFPRLPPLYEEWHEQERNFPQHDLKLPPPEGRVAKYLYMADHAQGCGWGNVLQEMILNAHFAYVLKRSFVFYNYTWDRNSGDYSTFNGNKIIPSRIPVSAMLSGPIIGGVFLGNDSFGVPRAVSQEYYQTVCPDSERNIINTQEVKPKILEVSNSYSDGNRMFKEWVSFMRGEEIKEEKCVEFQESKGQIFDIWLFGDDGILSLWPSLRESPILTGFGFSPLILSAYLSNKHLFVNESIYQSEDPGDNLAIAKTKPIPGLLTLHVRRGDFGTHCLNLAEWNAKFTGFNTFPEIKDKFYRPEIEEEKAVEYGRRCYPSIEQIVKKVREVTADAQDHALSDGVSGSSPSLRRIYVMTNAPKAWLRDLKQALMDDAVVPWETIQTSRDLELTWEQKYVAQAVDMYVGVRSEVFIGNGFSSLTGNIMMLRMAHGVKPIKSRLW</sequence>
<gene>
    <name evidence="2" type="ORF">VKT23_015869</name>
</gene>
<reference evidence="2 3" key="1">
    <citation type="submission" date="2024-01" db="EMBL/GenBank/DDBJ databases">
        <title>A draft genome for the cacao thread blight pathogen Marasmiellus scandens.</title>
        <authorList>
            <person name="Baruah I.K."/>
            <person name="Leung J."/>
            <person name="Bukari Y."/>
            <person name="Amoako-Attah I."/>
            <person name="Meinhardt L.W."/>
            <person name="Bailey B.A."/>
            <person name="Cohen S.P."/>
        </authorList>
    </citation>
    <scope>NUCLEOTIDE SEQUENCE [LARGE SCALE GENOMIC DNA]</scope>
    <source>
        <strain evidence="2 3">GH-19</strain>
    </source>
</reference>
<evidence type="ECO:0000313" key="2">
    <source>
        <dbReference type="EMBL" id="KAK7443272.1"/>
    </source>
</evidence>
<feature type="transmembrane region" description="Helical" evidence="1">
    <location>
        <begin position="15"/>
        <end position="36"/>
    </location>
</feature>
<dbReference type="PROSITE" id="PS51257">
    <property type="entry name" value="PROKAR_LIPOPROTEIN"/>
    <property type="match status" value="1"/>
</dbReference>
<keyword evidence="1" id="KW-0472">Membrane</keyword>
<protein>
    <submittedName>
        <fullName evidence="2">Uncharacterized protein</fullName>
    </submittedName>
</protein>
<accession>A0ABR1J169</accession>
<dbReference type="CDD" id="cd11296">
    <property type="entry name" value="O-FucT_like"/>
    <property type="match status" value="1"/>
</dbReference>
<evidence type="ECO:0000313" key="3">
    <source>
        <dbReference type="Proteomes" id="UP001498398"/>
    </source>
</evidence>
<proteinExistence type="predicted"/>
<keyword evidence="1" id="KW-0812">Transmembrane</keyword>
<dbReference type="EMBL" id="JBANRG010000055">
    <property type="protein sequence ID" value="KAK7443272.1"/>
    <property type="molecule type" value="Genomic_DNA"/>
</dbReference>
<organism evidence="2 3">
    <name type="scientific">Marasmiellus scandens</name>
    <dbReference type="NCBI Taxonomy" id="2682957"/>
    <lineage>
        <taxon>Eukaryota</taxon>
        <taxon>Fungi</taxon>
        <taxon>Dikarya</taxon>
        <taxon>Basidiomycota</taxon>
        <taxon>Agaricomycotina</taxon>
        <taxon>Agaricomycetes</taxon>
        <taxon>Agaricomycetidae</taxon>
        <taxon>Agaricales</taxon>
        <taxon>Marasmiineae</taxon>
        <taxon>Omphalotaceae</taxon>
        <taxon>Marasmiellus</taxon>
    </lineage>
</organism>
<comment type="caution">
    <text evidence="2">The sequence shown here is derived from an EMBL/GenBank/DDBJ whole genome shotgun (WGS) entry which is preliminary data.</text>
</comment>
<dbReference type="Proteomes" id="UP001498398">
    <property type="component" value="Unassembled WGS sequence"/>
</dbReference>
<keyword evidence="3" id="KW-1185">Reference proteome</keyword>
<evidence type="ECO:0000256" key="1">
    <source>
        <dbReference type="SAM" id="Phobius"/>
    </source>
</evidence>